<proteinExistence type="predicted"/>
<dbReference type="SUPFAM" id="SSF53474">
    <property type="entry name" value="alpha/beta-Hydrolases"/>
    <property type="match status" value="1"/>
</dbReference>
<reference evidence="1" key="1">
    <citation type="submission" date="2018-05" db="EMBL/GenBank/DDBJ databases">
        <authorList>
            <person name="Lanie J.A."/>
            <person name="Ng W.-L."/>
            <person name="Kazmierczak K.M."/>
            <person name="Andrzejewski T.M."/>
            <person name="Davidsen T.M."/>
            <person name="Wayne K.J."/>
            <person name="Tettelin H."/>
            <person name="Glass J.I."/>
            <person name="Rusch D."/>
            <person name="Podicherti R."/>
            <person name="Tsui H.-C.T."/>
            <person name="Winkler M.E."/>
        </authorList>
    </citation>
    <scope>NUCLEOTIDE SEQUENCE</scope>
</reference>
<evidence type="ECO:0008006" key="2">
    <source>
        <dbReference type="Google" id="ProtNLM"/>
    </source>
</evidence>
<dbReference type="InterPro" id="IPR029058">
    <property type="entry name" value="AB_hydrolase_fold"/>
</dbReference>
<name>A0A382E995_9ZZZZ</name>
<gene>
    <name evidence="1" type="ORF">METZ01_LOCUS199415</name>
</gene>
<dbReference type="EMBL" id="UINC01043066">
    <property type="protein sequence ID" value="SVB46561.1"/>
    <property type="molecule type" value="Genomic_DNA"/>
</dbReference>
<organism evidence="1">
    <name type="scientific">marine metagenome</name>
    <dbReference type="NCBI Taxonomy" id="408172"/>
    <lineage>
        <taxon>unclassified sequences</taxon>
        <taxon>metagenomes</taxon>
        <taxon>ecological metagenomes</taxon>
    </lineage>
</organism>
<protein>
    <recommendedName>
        <fullName evidence="2">Serine aminopeptidase S33 domain-containing protein</fullName>
    </recommendedName>
</protein>
<sequence length="132" mass="14625">MMNLRSTQYMESFEAHWGVPGGIFQTIVGAQLKGMELPCPPQIQHELHLDEQGRVILCEIEAKDQTKPIIMLAHGMGGCSESGYMKRISTKLWMQGYGVFLVNHRGSGQGMGLSPRLWNGGASDDLAKMIDF</sequence>
<evidence type="ECO:0000313" key="1">
    <source>
        <dbReference type="EMBL" id="SVB46561.1"/>
    </source>
</evidence>
<feature type="non-terminal residue" evidence="1">
    <location>
        <position position="132"/>
    </location>
</feature>
<dbReference type="Gene3D" id="3.40.50.1820">
    <property type="entry name" value="alpha/beta hydrolase"/>
    <property type="match status" value="1"/>
</dbReference>
<accession>A0A382E995</accession>
<dbReference type="AlphaFoldDB" id="A0A382E995"/>